<dbReference type="AlphaFoldDB" id="A0A7M5WJR8"/>
<dbReference type="EnsemblMetazoa" id="CLYHEMT005452.1">
    <property type="protein sequence ID" value="CLYHEMP005452.1"/>
    <property type="gene ID" value="CLYHEMG005452"/>
</dbReference>
<accession>A0A7M5WJR8</accession>
<feature type="chain" id="PRO_5029788718" evidence="1">
    <location>
        <begin position="24"/>
        <end position="112"/>
    </location>
</feature>
<name>A0A7M5WJR8_9CNID</name>
<feature type="signal peptide" evidence="1">
    <location>
        <begin position="1"/>
        <end position="23"/>
    </location>
</feature>
<evidence type="ECO:0000313" key="3">
    <source>
        <dbReference type="Proteomes" id="UP000594262"/>
    </source>
</evidence>
<organism evidence="2 3">
    <name type="scientific">Clytia hemisphaerica</name>
    <dbReference type="NCBI Taxonomy" id="252671"/>
    <lineage>
        <taxon>Eukaryota</taxon>
        <taxon>Metazoa</taxon>
        <taxon>Cnidaria</taxon>
        <taxon>Hydrozoa</taxon>
        <taxon>Hydroidolina</taxon>
        <taxon>Leptothecata</taxon>
        <taxon>Obeliida</taxon>
        <taxon>Clytiidae</taxon>
        <taxon>Clytia</taxon>
    </lineage>
</organism>
<dbReference type="GeneID" id="136798526"/>
<evidence type="ECO:0000256" key="1">
    <source>
        <dbReference type="SAM" id="SignalP"/>
    </source>
</evidence>
<evidence type="ECO:0000313" key="2">
    <source>
        <dbReference type="EnsemblMetazoa" id="CLYHEMP005452.1"/>
    </source>
</evidence>
<dbReference type="Proteomes" id="UP000594262">
    <property type="component" value="Unplaced"/>
</dbReference>
<proteinExistence type="predicted"/>
<keyword evidence="3" id="KW-1185">Reference proteome</keyword>
<reference evidence="2" key="1">
    <citation type="submission" date="2021-01" db="UniProtKB">
        <authorList>
            <consortium name="EnsemblMetazoa"/>
        </authorList>
    </citation>
    <scope>IDENTIFICATION</scope>
</reference>
<protein>
    <submittedName>
        <fullName evidence="2">Uncharacterized protein</fullName>
    </submittedName>
</protein>
<dbReference type="RefSeq" id="XP_066911258.1">
    <property type="nucleotide sequence ID" value="XM_067055157.1"/>
</dbReference>
<keyword evidence="1" id="KW-0732">Signal</keyword>
<sequence length="112" mass="12903">MSPSSILITVIVCSTLLPLWIEGRPLETATSNDCSYIVRRWGVVCKNGKFAVNAGSLERQMKQMKLMLKAFQRRTKRNIAQMNTEEKDSRMVISSTTNHRKLSIKFQKLWLN</sequence>